<evidence type="ECO:0000313" key="1">
    <source>
        <dbReference type="EMBL" id="MBB5079916.1"/>
    </source>
</evidence>
<dbReference type="Proteomes" id="UP000568380">
    <property type="component" value="Unassembled WGS sequence"/>
</dbReference>
<accession>A0A7W8EHY0</accession>
<dbReference type="AlphaFoldDB" id="A0A7W8EHY0"/>
<proteinExistence type="predicted"/>
<organism evidence="1 2">
    <name type="scientific">Nonomuraea endophytica</name>
    <dbReference type="NCBI Taxonomy" id="714136"/>
    <lineage>
        <taxon>Bacteria</taxon>
        <taxon>Bacillati</taxon>
        <taxon>Actinomycetota</taxon>
        <taxon>Actinomycetes</taxon>
        <taxon>Streptosporangiales</taxon>
        <taxon>Streptosporangiaceae</taxon>
        <taxon>Nonomuraea</taxon>
    </lineage>
</organism>
<comment type="caution">
    <text evidence="1">The sequence shown here is derived from an EMBL/GenBank/DDBJ whole genome shotgun (WGS) entry which is preliminary data.</text>
</comment>
<keyword evidence="2" id="KW-1185">Reference proteome</keyword>
<name>A0A7W8EHY0_9ACTN</name>
<dbReference type="EMBL" id="JACHIN010000007">
    <property type="protein sequence ID" value="MBB5079916.1"/>
    <property type="molecule type" value="Genomic_DNA"/>
</dbReference>
<dbReference type="RefSeq" id="WP_221340838.1">
    <property type="nucleotide sequence ID" value="NZ_JACHIN010000007.1"/>
</dbReference>
<reference evidence="1 2" key="1">
    <citation type="submission" date="2020-08" db="EMBL/GenBank/DDBJ databases">
        <title>Genomic Encyclopedia of Type Strains, Phase IV (KMG-IV): sequencing the most valuable type-strain genomes for metagenomic binning, comparative biology and taxonomic classification.</title>
        <authorList>
            <person name="Goeker M."/>
        </authorList>
    </citation>
    <scope>NUCLEOTIDE SEQUENCE [LARGE SCALE GENOMIC DNA]</scope>
    <source>
        <strain evidence="1 2">DSM 45385</strain>
    </source>
</reference>
<evidence type="ECO:0000313" key="2">
    <source>
        <dbReference type="Proteomes" id="UP000568380"/>
    </source>
</evidence>
<sequence length="551" mass="59401">MSAQDSNLSSTGFDYVVAVTQDSINSTLAEYLYAGLPEAILCYVYQGDQPVPIDFATFVAGAENTDPFTVPDGTPSSDARVQNLDNANFAFAVKAKLGLPPGIDPSSLPPIVVLKPGQSNVTYTLMFAEFVATELLYGPHDSMTWFNQAQPSGTSWTFSGAVDLDFRDTSFTSLPPDAQSRLKGIGDPDMFGVQQLYYDLNSSDLEQGFQFDNQPSNSVLNAFMTSDFIDTYWKALGGGEVLGYTAKQVTDTSPSSIAVTDVNFFTPDAVGTENAPLTLNYLCATNYDQLPDTTHAGFGWNWIEPGEVSQYDGVAALNRNTFANYLINFYNGNQTLSEYISCNCLTGDVTLVCDSPNVTYNFNLFYSNPTITFPASGSTIISVAFGSTASDECGGPVLGGKMELNSTYDFSVSVQENLMIISQHLVIYTYIRHAGSGAGGNIVDKAITDVYSMGVDDTGSIVVSPPDSNVVDNSQTPGQNGFLNWFTGVNQLLDYTKQYTQGCYATAMTDIPASFVENFVFPGGSTFSFSDAAFSDNQDLVSHITYADPSQ</sequence>
<gene>
    <name evidence="1" type="ORF">HNR40_005402</name>
</gene>
<protein>
    <submittedName>
        <fullName evidence="1">Uncharacterized protein</fullName>
    </submittedName>
</protein>